<feature type="domain" description="Bromo" evidence="4">
    <location>
        <begin position="208"/>
        <end position="254"/>
    </location>
</feature>
<dbReference type="Pfam" id="PF00439">
    <property type="entry name" value="Bromodomain"/>
    <property type="match status" value="1"/>
</dbReference>
<protein>
    <recommendedName>
        <fullName evidence="4">Bromo domain-containing protein</fullName>
    </recommendedName>
</protein>
<dbReference type="EMBL" id="JAHRIN010042401">
    <property type="protein sequence ID" value="MEQ2205934.1"/>
    <property type="molecule type" value="Genomic_DNA"/>
</dbReference>
<sequence>MNQFNHMTLSNAQTSMGPRAASPMSHPQQMNISSVPAVGMSPSRMPQAQGMMPGHSNMVGQTPSQGQFLPQTQFTPGSGAVSVSSAMNVTVGPGMGQPQAQAPVTQPGASLESRVPTPASAASADLHSQHVAADLPAQEVKAETQIDQQEFEAAGGKTEPKTETENDSAAVKKEEPEEKPEPMEVEEKKPEMKTEPKEEEENGPNGTIKNPIDLSTIKRKLDTGQYQEPWQYVDDVWLMFNNAWLYNRKTSRVYKYCSKLAEVFESEIDPVMQGLGYCCGRKVRWACSEFWEVK</sequence>
<evidence type="ECO:0000256" key="2">
    <source>
        <dbReference type="PROSITE-ProRule" id="PRU00035"/>
    </source>
</evidence>
<evidence type="ECO:0000313" key="5">
    <source>
        <dbReference type="EMBL" id="MEQ2205934.1"/>
    </source>
</evidence>
<evidence type="ECO:0000259" key="4">
    <source>
        <dbReference type="PROSITE" id="PS50014"/>
    </source>
</evidence>
<dbReference type="PANTHER" id="PTHR45926">
    <property type="entry name" value="OSJNBA0053K19.4 PROTEIN"/>
    <property type="match status" value="1"/>
</dbReference>
<feature type="compositionally biased region" description="Polar residues" evidence="3">
    <location>
        <begin position="98"/>
        <end position="108"/>
    </location>
</feature>
<accession>A0ABV0RD18</accession>
<feature type="compositionally biased region" description="Basic and acidic residues" evidence="3">
    <location>
        <begin position="158"/>
        <end position="196"/>
    </location>
</feature>
<feature type="non-terminal residue" evidence="5">
    <location>
        <position position="1"/>
    </location>
</feature>
<dbReference type="PROSITE" id="PS50014">
    <property type="entry name" value="BROMODOMAIN_2"/>
    <property type="match status" value="1"/>
</dbReference>
<proteinExistence type="predicted"/>
<feature type="compositionally biased region" description="Polar residues" evidence="3">
    <location>
        <begin position="1"/>
        <end position="16"/>
    </location>
</feature>
<keyword evidence="1 2" id="KW-0103">Bromodomain</keyword>
<evidence type="ECO:0000313" key="6">
    <source>
        <dbReference type="Proteomes" id="UP001434883"/>
    </source>
</evidence>
<reference evidence="5 6" key="1">
    <citation type="submission" date="2021-06" db="EMBL/GenBank/DDBJ databases">
        <authorList>
            <person name="Palmer J.M."/>
        </authorList>
    </citation>
    <scope>NUCLEOTIDE SEQUENCE [LARGE SCALE GENOMIC DNA]</scope>
    <source>
        <strain evidence="5 6">XC_2019</strain>
        <tissue evidence="5">Muscle</tissue>
    </source>
</reference>
<feature type="region of interest" description="Disordered" evidence="3">
    <location>
        <begin position="1"/>
        <end position="27"/>
    </location>
</feature>
<name>A0ABV0RD18_9TELE</name>
<evidence type="ECO:0000256" key="1">
    <source>
        <dbReference type="ARBA" id="ARBA00023117"/>
    </source>
</evidence>
<keyword evidence="6" id="KW-1185">Reference proteome</keyword>
<dbReference type="SUPFAM" id="SSF47370">
    <property type="entry name" value="Bromodomain"/>
    <property type="match status" value="1"/>
</dbReference>
<dbReference type="Gene3D" id="1.20.920.10">
    <property type="entry name" value="Bromodomain-like"/>
    <property type="match status" value="1"/>
</dbReference>
<gene>
    <name evidence="5" type="ORF">XENOCAPTIV_018643</name>
</gene>
<dbReference type="PRINTS" id="PR00503">
    <property type="entry name" value="BROMODOMAIN"/>
</dbReference>
<feature type="region of interest" description="Disordered" evidence="3">
    <location>
        <begin position="93"/>
        <end position="126"/>
    </location>
</feature>
<dbReference type="InterPro" id="IPR001487">
    <property type="entry name" value="Bromodomain"/>
</dbReference>
<organism evidence="5 6">
    <name type="scientific">Xenoophorus captivus</name>
    <dbReference type="NCBI Taxonomy" id="1517983"/>
    <lineage>
        <taxon>Eukaryota</taxon>
        <taxon>Metazoa</taxon>
        <taxon>Chordata</taxon>
        <taxon>Craniata</taxon>
        <taxon>Vertebrata</taxon>
        <taxon>Euteleostomi</taxon>
        <taxon>Actinopterygii</taxon>
        <taxon>Neopterygii</taxon>
        <taxon>Teleostei</taxon>
        <taxon>Neoteleostei</taxon>
        <taxon>Acanthomorphata</taxon>
        <taxon>Ovalentaria</taxon>
        <taxon>Atherinomorphae</taxon>
        <taxon>Cyprinodontiformes</taxon>
        <taxon>Goodeidae</taxon>
        <taxon>Xenoophorus</taxon>
    </lineage>
</organism>
<comment type="caution">
    <text evidence="5">The sequence shown here is derived from an EMBL/GenBank/DDBJ whole genome shotgun (WGS) entry which is preliminary data.</text>
</comment>
<feature type="region of interest" description="Disordered" evidence="3">
    <location>
        <begin position="151"/>
        <end position="211"/>
    </location>
</feature>
<dbReference type="SMART" id="SM00297">
    <property type="entry name" value="BROMO"/>
    <property type="match status" value="1"/>
</dbReference>
<dbReference type="InterPro" id="IPR036427">
    <property type="entry name" value="Bromodomain-like_sf"/>
</dbReference>
<evidence type="ECO:0000256" key="3">
    <source>
        <dbReference type="SAM" id="MobiDB-lite"/>
    </source>
</evidence>
<dbReference type="Proteomes" id="UP001434883">
    <property type="component" value="Unassembled WGS sequence"/>
</dbReference>